<dbReference type="SUPFAM" id="SSF48371">
    <property type="entry name" value="ARM repeat"/>
    <property type="match status" value="1"/>
</dbReference>
<protein>
    <recommendedName>
        <fullName evidence="2">RAP domain-containing protein</fullName>
    </recommendedName>
</protein>
<name>A0A830HSM9_9CHLO</name>
<dbReference type="PROSITE" id="PS51286">
    <property type="entry name" value="RAP"/>
    <property type="match status" value="1"/>
</dbReference>
<proteinExistence type="predicted"/>
<dbReference type="GO" id="GO:0035770">
    <property type="term" value="C:ribonucleoprotein granule"/>
    <property type="evidence" value="ECO:0007669"/>
    <property type="project" value="TreeGrafter"/>
</dbReference>
<dbReference type="InterPro" id="IPR011989">
    <property type="entry name" value="ARM-like"/>
</dbReference>
<comment type="caution">
    <text evidence="3">The sequence shown here is derived from an EMBL/GenBank/DDBJ whole genome shotgun (WGS) entry which is preliminary data.</text>
</comment>
<keyword evidence="4" id="KW-1185">Reference proteome</keyword>
<dbReference type="GO" id="GO:0000963">
    <property type="term" value="P:mitochondrial RNA processing"/>
    <property type="evidence" value="ECO:0007669"/>
    <property type="project" value="TreeGrafter"/>
</dbReference>
<dbReference type="Pfam" id="PF08373">
    <property type="entry name" value="RAP"/>
    <property type="match status" value="1"/>
</dbReference>
<dbReference type="EMBL" id="BNJQ01000029">
    <property type="protein sequence ID" value="GHP10486.1"/>
    <property type="molecule type" value="Genomic_DNA"/>
</dbReference>
<dbReference type="PANTHER" id="PTHR21228:SF40">
    <property type="entry name" value="LD45607P"/>
    <property type="match status" value="1"/>
</dbReference>
<sequence>MPMLYRSVRCSSRRSGLMNVPVVGGRRHAATGRHHNKSSINSRTSKRQQNGSEKQTTTEKIPTSSSSHIANATTAAQQQSGDSSSTALAQINNEYDDELVEETEIHAVSATMSRRLAKLAIMHNTTRRTLARFQRDDVLHDVLLEENRLEDLADSSSLLDARHVANQLRSYAKRHRHRGNDDSSLVVQYLSNQVPRLIDDFDPQHLANMVWAWATIRYQPSNEVRAAMEQRMLTCLDEYYKPQALANTIWLWATMKYQSSEAVLTSIERRMDVVDDFDDSQQEQALTNTVWAWATIYDQPSLAVMTGMERRILACCLDDFDPQLLANTVWAWVALRHQPSEAMLAAIEQRIMIACLDDFKPKHLANMAWVWASIRHQPPDTVLDALEWRMLGCIDDFDPQLLANTLWAFATLRYQPSMTVLAVIEQRILSCGLDDFDPQELSNILWAWTTIRHRPSNAVLTAIEQRMLACDIDDLMPQALANTVWALAMLVNRTTTITTHAVNQDVFDRMLHRLEHCAQSGMLVAQHYEQVYQAHHLLGDRFKPSAALLDRSCKAWEKSLLSSQTLSQSSFGKEVAACLDRLGVKYELDVVTEDGMHRIDILVRTTAGDNTQQQQHMLAIACDGPEHFMRSCYDTYHIDGSTFARNYELSDLGFDVLCIAVHKWRMLKTDDERDNYMRSELLKFWCRIFGCFLLCLSEMTCDNTEEVCDTNTGEIWFDPRYLKYGYV</sequence>
<dbReference type="InterPro" id="IPR058917">
    <property type="entry name" value="RESC6_dom"/>
</dbReference>
<dbReference type="InterPro" id="IPR016024">
    <property type="entry name" value="ARM-type_fold"/>
</dbReference>
<evidence type="ECO:0000259" key="2">
    <source>
        <dbReference type="PROSITE" id="PS51286"/>
    </source>
</evidence>
<dbReference type="InterPro" id="IPR050870">
    <property type="entry name" value="FAST_kinase"/>
</dbReference>
<evidence type="ECO:0000313" key="3">
    <source>
        <dbReference type="EMBL" id="GHP10486.1"/>
    </source>
</evidence>
<gene>
    <name evidence="3" type="ORF">PPROV_000921700</name>
</gene>
<dbReference type="Pfam" id="PF26188">
    <property type="entry name" value="RESC6"/>
    <property type="match status" value="1"/>
</dbReference>
<dbReference type="OrthoDB" id="420182at2759"/>
<evidence type="ECO:0000313" key="4">
    <source>
        <dbReference type="Proteomes" id="UP000660262"/>
    </source>
</evidence>
<dbReference type="AlphaFoldDB" id="A0A830HSM9"/>
<dbReference type="Gene3D" id="1.25.10.10">
    <property type="entry name" value="Leucine-rich Repeat Variant"/>
    <property type="match status" value="1"/>
</dbReference>
<feature type="region of interest" description="Disordered" evidence="1">
    <location>
        <begin position="17"/>
        <end position="86"/>
    </location>
</feature>
<dbReference type="GO" id="GO:0003723">
    <property type="term" value="F:RNA binding"/>
    <property type="evidence" value="ECO:0007669"/>
    <property type="project" value="TreeGrafter"/>
</dbReference>
<evidence type="ECO:0000256" key="1">
    <source>
        <dbReference type="SAM" id="MobiDB-lite"/>
    </source>
</evidence>
<reference evidence="3" key="1">
    <citation type="submission" date="2020-10" db="EMBL/GenBank/DDBJ databases">
        <title>Unveiling of a novel bifunctional photoreceptor, Dualchrome1, isolated from a cosmopolitan green alga.</title>
        <authorList>
            <person name="Suzuki S."/>
            <person name="Kawachi M."/>
        </authorList>
    </citation>
    <scope>NUCLEOTIDE SEQUENCE</scope>
    <source>
        <strain evidence="3">NIES 2893</strain>
    </source>
</reference>
<feature type="domain" description="RAP" evidence="2">
    <location>
        <begin position="618"/>
        <end position="679"/>
    </location>
</feature>
<dbReference type="Proteomes" id="UP000660262">
    <property type="component" value="Unassembled WGS sequence"/>
</dbReference>
<dbReference type="PANTHER" id="PTHR21228">
    <property type="entry name" value="FAST LEU-RICH DOMAIN-CONTAINING"/>
    <property type="match status" value="1"/>
</dbReference>
<dbReference type="InterPro" id="IPR013584">
    <property type="entry name" value="RAP"/>
</dbReference>
<dbReference type="GO" id="GO:0005759">
    <property type="term" value="C:mitochondrial matrix"/>
    <property type="evidence" value="ECO:0007669"/>
    <property type="project" value="TreeGrafter"/>
</dbReference>
<feature type="compositionally biased region" description="Polar residues" evidence="1">
    <location>
        <begin position="38"/>
        <end position="86"/>
    </location>
</feature>
<feature type="compositionally biased region" description="Basic residues" evidence="1">
    <location>
        <begin position="25"/>
        <end position="37"/>
    </location>
</feature>
<organism evidence="3 4">
    <name type="scientific">Pycnococcus provasolii</name>
    <dbReference type="NCBI Taxonomy" id="41880"/>
    <lineage>
        <taxon>Eukaryota</taxon>
        <taxon>Viridiplantae</taxon>
        <taxon>Chlorophyta</taxon>
        <taxon>Pseudoscourfieldiophyceae</taxon>
        <taxon>Pseudoscourfieldiales</taxon>
        <taxon>Pycnococcaceae</taxon>
        <taxon>Pycnococcus</taxon>
    </lineage>
</organism>
<accession>A0A830HSM9</accession>
<dbReference type="GO" id="GO:0044528">
    <property type="term" value="P:regulation of mitochondrial mRNA stability"/>
    <property type="evidence" value="ECO:0007669"/>
    <property type="project" value="TreeGrafter"/>
</dbReference>